<name>A0A098S022_9BACT</name>
<proteinExistence type="predicted"/>
<reference evidence="1 2" key="1">
    <citation type="journal article" date="2014" name="Int. J. Syst. Evol. Microbiol.">
        <title>Phaeodactylibacter xiamenensis gen. nov., sp. nov., a member of the family Saprospiraceae isolated from the marine alga Phaeodactylum tricornutum.</title>
        <authorList>
            <person name="Chen Z.Jr."/>
            <person name="Lei X."/>
            <person name="Lai Q."/>
            <person name="Li Y."/>
            <person name="Zhang B."/>
            <person name="Zhang J."/>
            <person name="Zhang H."/>
            <person name="Yang L."/>
            <person name="Zheng W."/>
            <person name="Tian Y."/>
            <person name="Yu Z."/>
            <person name="Xu H.Jr."/>
            <person name="Zheng T."/>
        </authorList>
    </citation>
    <scope>NUCLEOTIDE SEQUENCE [LARGE SCALE GENOMIC DNA]</scope>
    <source>
        <strain evidence="1 2">KD52</strain>
    </source>
</reference>
<evidence type="ECO:0000313" key="2">
    <source>
        <dbReference type="Proteomes" id="UP000029736"/>
    </source>
</evidence>
<protein>
    <submittedName>
        <fullName evidence="1">Uncharacterized protein</fullName>
    </submittedName>
</protein>
<organism evidence="1 2">
    <name type="scientific">Phaeodactylibacter xiamenensis</name>
    <dbReference type="NCBI Taxonomy" id="1524460"/>
    <lineage>
        <taxon>Bacteria</taxon>
        <taxon>Pseudomonadati</taxon>
        <taxon>Bacteroidota</taxon>
        <taxon>Saprospiria</taxon>
        <taxon>Saprospirales</taxon>
        <taxon>Haliscomenobacteraceae</taxon>
        <taxon>Phaeodactylibacter</taxon>
    </lineage>
</organism>
<dbReference type="STRING" id="1524460.IX84_29275"/>
<comment type="caution">
    <text evidence="1">The sequence shown here is derived from an EMBL/GenBank/DDBJ whole genome shotgun (WGS) entry which is preliminary data.</text>
</comment>
<dbReference type="Proteomes" id="UP000029736">
    <property type="component" value="Unassembled WGS sequence"/>
</dbReference>
<sequence length="503" mass="60645">MKNLLEIARVVTKRKVRKIEIFDDHSLRNNKSKFNQFYEALRDNKFKNDREAASTLYKCSPTDPKYRQLKSRFRKRLLNTLFFLDINMPKAANYDRAYYSCHKDWTLVKTLIWYNAPSSAAQLARQILTTSLKFKFADLIINSSRILRDYAAQQGDERDYEEYDNYIKEYNDILNAEIRSEELLQRVVMNYYKPLSKTQELTENIEDYCEALVSLSEQYDSPVIFYNMYLVWIFAYEIQQDFESMLEVCEQGEQFVQKNAVYKQHKKTVTFQTKKMSAYLHLRNYRDGRATAEKCLKELKAGSEDWFNFMDYYFLLTMHVNNPLQSVAIFKLVYNNSKLRKQDNEIVEKWDIYEGYIEYLIQVEGKENHVLQKQQNKQFRASKFIGKPTPYNKEQRIFTVHVLILQILFLLEERKFNEVMDLIDRLKKYANRQLRREEYHRPVQFIRLLQQYAKSDFQPGETTGTERYLNQLKSVPFFYRGVNAELEIIPYEMLWERIQQYVR</sequence>
<dbReference type="EMBL" id="JPOS01000092">
    <property type="protein sequence ID" value="KGE85173.1"/>
    <property type="molecule type" value="Genomic_DNA"/>
</dbReference>
<gene>
    <name evidence="1" type="ORF">IX84_29275</name>
</gene>
<dbReference type="RefSeq" id="WP_044229177.1">
    <property type="nucleotide sequence ID" value="NZ_JPOS01000092.1"/>
</dbReference>
<keyword evidence="2" id="KW-1185">Reference proteome</keyword>
<accession>A0A098S022</accession>
<dbReference type="OrthoDB" id="1490648at2"/>
<evidence type="ECO:0000313" key="1">
    <source>
        <dbReference type="EMBL" id="KGE85173.1"/>
    </source>
</evidence>
<dbReference type="AlphaFoldDB" id="A0A098S022"/>